<protein>
    <submittedName>
        <fullName evidence="1">Uncharacterized protein</fullName>
    </submittedName>
</protein>
<evidence type="ECO:0000313" key="2">
    <source>
        <dbReference type="Proteomes" id="UP000315783"/>
    </source>
</evidence>
<gene>
    <name evidence="1" type="ORF">IF1G_02105</name>
</gene>
<proteinExistence type="predicted"/>
<accession>A0A545VDU0</accession>
<sequence length="115" mass="12385">MGEGRQRVDRGGSEEQFLLSVPRPAGKLWGPAVDEEDGLVCQGYLDLGWRAAEMGKRLVGMAWMDGEKRAGHNGERVDGPFAGWVLVLVLCCLGTTFTECLAKQGASGYNGTLLL</sequence>
<name>A0A545VDU0_9HYPO</name>
<comment type="caution">
    <text evidence="1">The sequence shown here is derived from an EMBL/GenBank/DDBJ whole genome shotgun (WGS) entry which is preliminary data.</text>
</comment>
<organism evidence="1 2">
    <name type="scientific">Cordyceps javanica</name>
    <dbReference type="NCBI Taxonomy" id="43265"/>
    <lineage>
        <taxon>Eukaryota</taxon>
        <taxon>Fungi</taxon>
        <taxon>Dikarya</taxon>
        <taxon>Ascomycota</taxon>
        <taxon>Pezizomycotina</taxon>
        <taxon>Sordariomycetes</taxon>
        <taxon>Hypocreomycetidae</taxon>
        <taxon>Hypocreales</taxon>
        <taxon>Cordycipitaceae</taxon>
        <taxon>Cordyceps</taxon>
    </lineage>
</organism>
<reference evidence="1 2" key="1">
    <citation type="journal article" date="2019" name="Appl. Microbiol. Biotechnol.">
        <title>Genome sequence of Isaria javanica and comparative genome analysis insights into family S53 peptidase evolution in fungal entomopathogens.</title>
        <authorList>
            <person name="Lin R."/>
            <person name="Zhang X."/>
            <person name="Xin B."/>
            <person name="Zou M."/>
            <person name="Gao Y."/>
            <person name="Qin F."/>
            <person name="Hu Q."/>
            <person name="Xie B."/>
            <person name="Cheng X."/>
        </authorList>
    </citation>
    <scope>NUCLEOTIDE SEQUENCE [LARGE SCALE GENOMIC DNA]</scope>
    <source>
        <strain evidence="1 2">IJ1G</strain>
    </source>
</reference>
<dbReference type="EMBL" id="SPUK01000002">
    <property type="protein sequence ID" value="TQV99890.1"/>
    <property type="molecule type" value="Genomic_DNA"/>
</dbReference>
<dbReference type="Proteomes" id="UP000315783">
    <property type="component" value="Unassembled WGS sequence"/>
</dbReference>
<keyword evidence="2" id="KW-1185">Reference proteome</keyword>
<dbReference type="AlphaFoldDB" id="A0A545VDU0"/>
<evidence type="ECO:0000313" key="1">
    <source>
        <dbReference type="EMBL" id="TQV99890.1"/>
    </source>
</evidence>